<evidence type="ECO:0000256" key="1">
    <source>
        <dbReference type="SAM" id="Coils"/>
    </source>
</evidence>
<comment type="caution">
    <text evidence="3">The sequence shown here is derived from an EMBL/GenBank/DDBJ whole genome shotgun (WGS) entry which is preliminary data.</text>
</comment>
<feature type="non-terminal residue" evidence="3">
    <location>
        <position position="548"/>
    </location>
</feature>
<proteinExistence type="predicted"/>
<feature type="region of interest" description="Disordered" evidence="2">
    <location>
        <begin position="1"/>
        <end position="48"/>
    </location>
</feature>
<feature type="compositionally biased region" description="Basic and acidic residues" evidence="2">
    <location>
        <begin position="494"/>
        <end position="506"/>
    </location>
</feature>
<dbReference type="AlphaFoldDB" id="A0AAV5TGC7"/>
<dbReference type="EMBL" id="BTSX01000004">
    <property type="protein sequence ID" value="GMS91926.1"/>
    <property type="molecule type" value="Genomic_DNA"/>
</dbReference>
<sequence length="548" mass="62407">MDLSDKESLDGVMEIKEGEVADGFKESKEGESSKGLKEVKKDRPPGGMREVDFHSVLQRMRQADPNGAAEDRITLSDADFFALQQANANTILAAKESETDMKCRMLVKTNADSGYRTRYEMVYENFRTMELDRDDLKLKLEQATEENHHLVSENKECTEAAKHADRHAREFVLWRDKCEQAEELLVEYTGKVLKLEQKLTNSVGMVKKALESSSGHRQKAIKAEEALQNKTNELRAMKKHWSAVVRVIADISRDCCNDLPEDIRDRINKLPIDDLLLIGKPNAHGDSDDEDVEAVHRLMNACATSARKGRGGRRGGPGRSQSLVFETEERIHEDLLTRKLNRDQDEPEGVAQPEPAAKSVMGRKTETVKEQQKRQKEGRKERIAQMKKNRDKPSQSKQPYVRPSNLDDDIPLGLEREVNEMIGVGPPDEMQRRGGGFQDLLDFDFGHGFEYEAQYAAAMEEEEDEDEEAAREKDESKRKKKAEAAAAVAADEETATRNDESKEAKKVQQKQKILEYLGMIMSDSENEEEEEEEEEEEREEEKEEEDTD</sequence>
<gene>
    <name evidence="3" type="ORF">PENTCL1PPCAC_14101</name>
</gene>
<evidence type="ECO:0000313" key="4">
    <source>
        <dbReference type="Proteomes" id="UP001432027"/>
    </source>
</evidence>
<keyword evidence="1" id="KW-0175">Coiled coil</keyword>
<evidence type="ECO:0000256" key="2">
    <source>
        <dbReference type="SAM" id="MobiDB-lite"/>
    </source>
</evidence>
<feature type="compositionally biased region" description="Acidic residues" evidence="2">
    <location>
        <begin position="459"/>
        <end position="469"/>
    </location>
</feature>
<name>A0AAV5TGC7_9BILA</name>
<feature type="compositionally biased region" description="Acidic residues" evidence="2">
    <location>
        <begin position="524"/>
        <end position="548"/>
    </location>
</feature>
<feature type="region of interest" description="Disordered" evidence="2">
    <location>
        <begin position="455"/>
        <end position="548"/>
    </location>
</feature>
<evidence type="ECO:0000313" key="3">
    <source>
        <dbReference type="EMBL" id="GMS91926.1"/>
    </source>
</evidence>
<dbReference type="Proteomes" id="UP001432027">
    <property type="component" value="Unassembled WGS sequence"/>
</dbReference>
<accession>A0AAV5TGC7</accession>
<feature type="compositionally biased region" description="Basic and acidic residues" evidence="2">
    <location>
        <begin position="363"/>
        <end position="384"/>
    </location>
</feature>
<keyword evidence="4" id="KW-1185">Reference proteome</keyword>
<reference evidence="3" key="1">
    <citation type="submission" date="2023-10" db="EMBL/GenBank/DDBJ databases">
        <title>Genome assembly of Pristionchus species.</title>
        <authorList>
            <person name="Yoshida K."/>
            <person name="Sommer R.J."/>
        </authorList>
    </citation>
    <scope>NUCLEOTIDE SEQUENCE</scope>
    <source>
        <strain evidence="3">RS0144</strain>
    </source>
</reference>
<feature type="region of interest" description="Disordered" evidence="2">
    <location>
        <begin position="337"/>
        <end position="410"/>
    </location>
</feature>
<feature type="coiled-coil region" evidence="1">
    <location>
        <begin position="126"/>
        <end position="240"/>
    </location>
</feature>
<protein>
    <submittedName>
        <fullName evidence="3">Uncharacterized protein</fullName>
    </submittedName>
</protein>
<organism evidence="3 4">
    <name type="scientific">Pristionchus entomophagus</name>
    <dbReference type="NCBI Taxonomy" id="358040"/>
    <lineage>
        <taxon>Eukaryota</taxon>
        <taxon>Metazoa</taxon>
        <taxon>Ecdysozoa</taxon>
        <taxon>Nematoda</taxon>
        <taxon>Chromadorea</taxon>
        <taxon>Rhabditida</taxon>
        <taxon>Rhabditina</taxon>
        <taxon>Diplogasteromorpha</taxon>
        <taxon>Diplogasteroidea</taxon>
        <taxon>Neodiplogasteridae</taxon>
        <taxon>Pristionchus</taxon>
    </lineage>
</organism>